<keyword evidence="11 13" id="KW-0066">ATP synthesis</keyword>
<keyword evidence="3 13" id="KW-0813">Transport</keyword>
<keyword evidence="5 13" id="KW-0812">Transmembrane</keyword>
<dbReference type="Pfam" id="PF00137">
    <property type="entry name" value="ATP-synt_C"/>
    <property type="match status" value="1"/>
</dbReference>
<dbReference type="PROSITE" id="PS00605">
    <property type="entry name" value="ATPASE_C"/>
    <property type="match status" value="1"/>
</dbReference>
<dbReference type="InterPro" id="IPR020537">
    <property type="entry name" value="ATP_synth_F0_csu_DDCD_BS"/>
</dbReference>
<reference evidence="15 16" key="1">
    <citation type="journal article" date="2014" name="Antonie Van Leeuwenhoek">
        <title>Oenococcus alcoholitolerans sp. nov., a lactic acid bacteria isolated from cachaca and ethanol fermentation processes.</title>
        <authorList>
            <person name="Badotti F."/>
            <person name="Moreira A.P."/>
            <person name="Tonon L.A."/>
            <person name="de Lucena B.T."/>
            <person name="Gomes Fde C."/>
            <person name="Kruger R."/>
            <person name="Thompson C.C."/>
            <person name="de Morais M.A.Jr."/>
            <person name="Rosa C.A."/>
            <person name="Thompson F.L."/>
        </authorList>
    </citation>
    <scope>NUCLEOTIDE SEQUENCE [LARGE SCALE GENOMIC DNA]</scope>
    <source>
        <strain evidence="15 16">UFRJ-M7.2.18</strain>
    </source>
</reference>
<dbReference type="HAMAP" id="MF_01396">
    <property type="entry name" value="ATP_synth_c_bact"/>
    <property type="match status" value="1"/>
</dbReference>
<dbReference type="Gene3D" id="1.20.20.10">
    <property type="entry name" value="F1F0 ATP synthase subunit C"/>
    <property type="match status" value="1"/>
</dbReference>
<keyword evidence="6 13" id="KW-0375">Hydrogen ion transport</keyword>
<evidence type="ECO:0000256" key="12">
    <source>
        <dbReference type="ARBA" id="ARBA00025198"/>
    </source>
</evidence>
<dbReference type="InterPro" id="IPR005953">
    <property type="entry name" value="ATP_synth_csu_bac/chlpt"/>
</dbReference>
<comment type="caution">
    <text evidence="15">The sequence shown here is derived from an EMBL/GenBank/DDBJ whole genome shotgun (WGS) entry which is preliminary data.</text>
</comment>
<comment type="subcellular location">
    <subcellularLocation>
        <location evidence="13">Cell membrane</location>
        <topology evidence="13">Multi-pass membrane protein</topology>
    </subcellularLocation>
    <subcellularLocation>
        <location evidence="1">Membrane</location>
        <topology evidence="1">Multi-pass membrane protein</topology>
    </subcellularLocation>
</comment>
<dbReference type="PANTHER" id="PTHR10031:SF0">
    <property type="entry name" value="ATPASE PROTEIN 9"/>
    <property type="match status" value="1"/>
</dbReference>
<evidence type="ECO:0000256" key="4">
    <source>
        <dbReference type="ARBA" id="ARBA00022547"/>
    </source>
</evidence>
<feature type="transmembrane region" description="Helical" evidence="13">
    <location>
        <begin position="45"/>
        <end position="68"/>
    </location>
</feature>
<evidence type="ECO:0000259" key="14">
    <source>
        <dbReference type="Pfam" id="PF00137"/>
    </source>
</evidence>
<keyword evidence="7 13" id="KW-1133">Transmembrane helix</keyword>
<accession>A0ABR4XRI4</accession>
<dbReference type="NCBIfam" id="TIGR01260">
    <property type="entry name" value="ATP_synt_c"/>
    <property type="match status" value="1"/>
</dbReference>
<evidence type="ECO:0000256" key="10">
    <source>
        <dbReference type="ARBA" id="ARBA00023136"/>
    </source>
</evidence>
<keyword evidence="16" id="KW-1185">Reference proteome</keyword>
<gene>
    <name evidence="13" type="primary">atpE</name>
    <name evidence="15" type="ORF">Q757_03085</name>
</gene>
<evidence type="ECO:0000256" key="7">
    <source>
        <dbReference type="ARBA" id="ARBA00022989"/>
    </source>
</evidence>
<evidence type="ECO:0000256" key="2">
    <source>
        <dbReference type="ARBA" id="ARBA00006704"/>
    </source>
</evidence>
<keyword evidence="10 13" id="KW-0472">Membrane</keyword>
<keyword evidence="4 13" id="KW-0138">CF(0)</keyword>
<dbReference type="PANTHER" id="PTHR10031">
    <property type="entry name" value="ATP SYNTHASE LIPID-BINDING PROTEIN, MITOCHONDRIAL"/>
    <property type="match status" value="1"/>
</dbReference>
<evidence type="ECO:0000256" key="1">
    <source>
        <dbReference type="ARBA" id="ARBA00004141"/>
    </source>
</evidence>
<comment type="similarity">
    <text evidence="2 13">Belongs to the ATPase C chain family.</text>
</comment>
<sequence>MNFIAAGIALCGSALGAGIGNGILMSKLIESVARQPELEGRLRTNMFICMALVEAMPVIVIALSFILMNSR</sequence>
<feature type="site" description="Reversibly protonated during proton transport" evidence="13">
    <location>
        <position position="54"/>
    </location>
</feature>
<dbReference type="EMBL" id="AXCV01000099">
    <property type="protein sequence ID" value="KGO32094.1"/>
    <property type="molecule type" value="Genomic_DNA"/>
</dbReference>
<dbReference type="InterPro" id="IPR002379">
    <property type="entry name" value="ATPase_proteolipid_c-like_dom"/>
</dbReference>
<comment type="function">
    <text evidence="12 13">F(1)F(0) ATP synthase produces ATP from ADP in the presence of a proton or sodium gradient. F-type ATPases consist of two structural domains, F(1) containing the extramembraneous catalytic core and F(0) containing the membrane proton channel, linked together by a central stalk and a peripheral stalk. During catalysis, ATP synthesis in the catalytic domain of F(1) is coupled via a rotary mechanism of the central stalk subunits to proton translocation.</text>
</comment>
<evidence type="ECO:0000256" key="9">
    <source>
        <dbReference type="ARBA" id="ARBA00023121"/>
    </source>
</evidence>
<evidence type="ECO:0000256" key="13">
    <source>
        <dbReference type="HAMAP-Rule" id="MF_01396"/>
    </source>
</evidence>
<dbReference type="PRINTS" id="PR00124">
    <property type="entry name" value="ATPASEC"/>
</dbReference>
<evidence type="ECO:0000313" key="15">
    <source>
        <dbReference type="EMBL" id="KGO32094.1"/>
    </source>
</evidence>
<name>A0ABR4XRI4_9LACO</name>
<evidence type="ECO:0000256" key="3">
    <source>
        <dbReference type="ARBA" id="ARBA00022448"/>
    </source>
</evidence>
<comment type="caution">
    <text evidence="13">Lacks conserved residue(s) required for the propagation of feature annotation.</text>
</comment>
<dbReference type="SUPFAM" id="SSF81333">
    <property type="entry name" value="F1F0 ATP synthase subunit C"/>
    <property type="match status" value="1"/>
</dbReference>
<dbReference type="InterPro" id="IPR000454">
    <property type="entry name" value="ATP_synth_F0_csu"/>
</dbReference>
<evidence type="ECO:0000313" key="16">
    <source>
        <dbReference type="Proteomes" id="UP000030023"/>
    </source>
</evidence>
<evidence type="ECO:0000256" key="6">
    <source>
        <dbReference type="ARBA" id="ARBA00022781"/>
    </source>
</evidence>
<keyword evidence="9 13" id="KW-0446">Lipid-binding</keyword>
<keyword evidence="8 13" id="KW-0406">Ion transport</keyword>
<dbReference type="CDD" id="cd18185">
    <property type="entry name" value="ATP-synt_Fo_c_ATPE"/>
    <property type="match status" value="1"/>
</dbReference>
<dbReference type="NCBIfam" id="NF005363">
    <property type="entry name" value="PRK06876.1"/>
    <property type="match status" value="1"/>
</dbReference>
<proteinExistence type="inferred from homology"/>
<organism evidence="15 16">
    <name type="scientific">Oenococcus alcoholitolerans</name>
    <dbReference type="NCBI Taxonomy" id="931074"/>
    <lineage>
        <taxon>Bacteria</taxon>
        <taxon>Bacillati</taxon>
        <taxon>Bacillota</taxon>
        <taxon>Bacilli</taxon>
        <taxon>Lactobacillales</taxon>
        <taxon>Lactobacillaceae</taxon>
        <taxon>Oenococcus</taxon>
    </lineage>
</organism>
<evidence type="ECO:0000256" key="8">
    <source>
        <dbReference type="ARBA" id="ARBA00023065"/>
    </source>
</evidence>
<dbReference type="Proteomes" id="UP000030023">
    <property type="component" value="Unassembled WGS sequence"/>
</dbReference>
<dbReference type="InterPro" id="IPR035921">
    <property type="entry name" value="F/V-ATP_Csub_sf"/>
</dbReference>
<comment type="function">
    <text evidence="13">Key component of the F(0) channel; it plays a direct role in translocation across the membrane. A homomeric c-ring of between 10-14 subunits forms the central stalk rotor element with the F(1) delta and epsilon subunits.</text>
</comment>
<dbReference type="InterPro" id="IPR038662">
    <property type="entry name" value="ATP_synth_F0_csu_sf"/>
</dbReference>
<evidence type="ECO:0000256" key="5">
    <source>
        <dbReference type="ARBA" id="ARBA00022692"/>
    </source>
</evidence>
<feature type="domain" description="V-ATPase proteolipid subunit C-like" evidence="14">
    <location>
        <begin position="4"/>
        <end position="67"/>
    </location>
</feature>
<keyword evidence="13" id="KW-1003">Cell membrane</keyword>
<protein>
    <recommendedName>
        <fullName evidence="13">ATP synthase subunit c</fullName>
    </recommendedName>
    <alternativeName>
        <fullName evidence="13">ATP synthase F(0) sector subunit c</fullName>
    </alternativeName>
    <alternativeName>
        <fullName evidence="13">F-type ATPase subunit c</fullName>
        <shortName evidence="13">F-ATPase subunit c</shortName>
    </alternativeName>
    <alternativeName>
        <fullName evidence="13">Lipid-binding protein</fullName>
    </alternativeName>
</protein>
<evidence type="ECO:0000256" key="11">
    <source>
        <dbReference type="ARBA" id="ARBA00023310"/>
    </source>
</evidence>